<dbReference type="InterPro" id="IPR004843">
    <property type="entry name" value="Calcineurin-like_PHP"/>
</dbReference>
<dbReference type="InterPro" id="IPR014576">
    <property type="entry name" value="Pesterase_YhaO"/>
</dbReference>
<accession>A0A1J5SPI2</accession>
<dbReference type="CDD" id="cd00840">
    <property type="entry name" value="MPP_Mre11_N"/>
    <property type="match status" value="1"/>
</dbReference>
<dbReference type="Gene3D" id="3.60.21.10">
    <property type="match status" value="1"/>
</dbReference>
<proteinExistence type="predicted"/>
<reference evidence="3" key="1">
    <citation type="submission" date="2016-10" db="EMBL/GenBank/DDBJ databases">
        <title>Sequence of Gallionella enrichment culture.</title>
        <authorList>
            <person name="Poehlein A."/>
            <person name="Muehling M."/>
            <person name="Daniel R."/>
        </authorList>
    </citation>
    <scope>NUCLEOTIDE SEQUENCE</scope>
</reference>
<dbReference type="PIRSF" id="PIRSF033091">
    <property type="entry name" value="Pesterase_YhaO"/>
    <property type="match status" value="1"/>
</dbReference>
<feature type="domain" description="Calcineurin-like phosphoesterase" evidence="2">
    <location>
        <begin position="7"/>
        <end position="168"/>
    </location>
</feature>
<dbReference type="PANTHER" id="PTHR30337:SF7">
    <property type="entry name" value="PHOSPHOESTERASE"/>
    <property type="match status" value="1"/>
</dbReference>
<evidence type="ECO:0000313" key="3">
    <source>
        <dbReference type="EMBL" id="OIR05965.1"/>
    </source>
</evidence>
<evidence type="ECO:0000259" key="2">
    <source>
        <dbReference type="Pfam" id="PF00149"/>
    </source>
</evidence>
<organism evidence="3">
    <name type="scientific">mine drainage metagenome</name>
    <dbReference type="NCBI Taxonomy" id="410659"/>
    <lineage>
        <taxon>unclassified sequences</taxon>
        <taxon>metagenomes</taxon>
        <taxon>ecological metagenomes</taxon>
    </lineage>
</organism>
<dbReference type="InterPro" id="IPR050535">
    <property type="entry name" value="DNA_Repair-Maintenance_Comp"/>
</dbReference>
<gene>
    <name evidence="3" type="primary">yhaO_1</name>
    <name evidence="3" type="ORF">GALL_117620</name>
</gene>
<dbReference type="InterPro" id="IPR041796">
    <property type="entry name" value="Mre11_N"/>
</dbReference>
<protein>
    <submittedName>
        <fullName evidence="3">Putative metallophosphoesterase YhaO</fullName>
    </submittedName>
</protein>
<dbReference type="PANTHER" id="PTHR30337">
    <property type="entry name" value="COMPONENT OF ATP-DEPENDENT DSDNA EXONUCLEASE"/>
    <property type="match status" value="1"/>
</dbReference>
<dbReference type="GO" id="GO:0016787">
    <property type="term" value="F:hydrolase activity"/>
    <property type="evidence" value="ECO:0007669"/>
    <property type="project" value="UniProtKB-KW"/>
</dbReference>
<dbReference type="Pfam" id="PF00149">
    <property type="entry name" value="Metallophos"/>
    <property type="match status" value="1"/>
</dbReference>
<dbReference type="InterPro" id="IPR029052">
    <property type="entry name" value="Metallo-depent_PP-like"/>
</dbReference>
<dbReference type="EMBL" id="MLJW01000046">
    <property type="protein sequence ID" value="OIR05965.1"/>
    <property type="molecule type" value="Genomic_DNA"/>
</dbReference>
<sequence length="393" mass="43048">MREATRRSFANIIDLALEREVDFVLIAGDVFDGDWLDFNTGLFFANQLRRLADADILAFIVRGNHDALSKISKAVTLPKNVHVFKSSKPETVVDEHIGYAIHGQSFATGVVTDDLAAQYPDAHPGLLNIGLLHTALAGREGHESYAPTTSEKLSSKGYHYWALGHVHNREIVRENPWIVFPGNTQGRHARELGEKGCMVVEGDADEGIRSVEFVATDVARWQQLTIDATDATTLDDLQESVQQAIRGAVLESGDRLLAFRLSIGGRTSLHGRIAGSPESFRADICAWLNEASSGTAWLEKIKLSVSAPLDLAVLAKRDDPFGMLLKKLDELAADPEALAMLAESVLSELEQKIPAELRERESSLKPLSDEVRIEALAAARERLLAAISLEAEQ</sequence>
<name>A0A1J5SPI2_9ZZZZ</name>
<dbReference type="SUPFAM" id="SSF56300">
    <property type="entry name" value="Metallo-dependent phosphatases"/>
    <property type="match status" value="1"/>
</dbReference>
<comment type="caution">
    <text evidence="3">The sequence shown here is derived from an EMBL/GenBank/DDBJ whole genome shotgun (WGS) entry which is preliminary data.</text>
</comment>
<evidence type="ECO:0000256" key="1">
    <source>
        <dbReference type="ARBA" id="ARBA00022801"/>
    </source>
</evidence>
<keyword evidence="1" id="KW-0378">Hydrolase</keyword>
<dbReference type="AlphaFoldDB" id="A0A1J5SPI2"/>